<proteinExistence type="predicted"/>
<dbReference type="PANTHER" id="PTHR33840:SF1">
    <property type="entry name" value="TLE1 PHOSPHOLIPASE DOMAIN-CONTAINING PROTEIN"/>
    <property type="match status" value="1"/>
</dbReference>
<evidence type="ECO:0000259" key="2">
    <source>
        <dbReference type="Pfam" id="PF09994"/>
    </source>
</evidence>
<evidence type="ECO:0000256" key="1">
    <source>
        <dbReference type="SAM" id="MobiDB-lite"/>
    </source>
</evidence>
<evidence type="ECO:0000313" key="3">
    <source>
        <dbReference type="EMBL" id="MBC3910798.1"/>
    </source>
</evidence>
<feature type="compositionally biased region" description="Polar residues" evidence="1">
    <location>
        <begin position="378"/>
        <end position="390"/>
    </location>
</feature>
<dbReference type="PANTHER" id="PTHR33840">
    <property type="match status" value="1"/>
</dbReference>
<keyword evidence="4" id="KW-1185">Reference proteome</keyword>
<comment type="caution">
    <text evidence="3">The sequence shown here is derived from an EMBL/GenBank/DDBJ whole genome shotgun (WGS) entry which is preliminary data.</text>
</comment>
<dbReference type="Proteomes" id="UP000646911">
    <property type="component" value="Unassembled WGS sequence"/>
</dbReference>
<feature type="domain" description="T6SS Phospholipase effector Tle1-like catalytic" evidence="2">
    <location>
        <begin position="47"/>
        <end position="170"/>
    </location>
</feature>
<sequence length="399" mass="43251">MTVKSDGVDVKQATPEQLATYTRAEAEINAFKVPQLYDAKDPNARVFVALFDGTGNDAIKDPKHITNVGLLKEQVENARLENPNVGFYYKEGPGTQGGLKGTIDGATGGTYQERLEEMYQRFNIQSAAWLQENPDAKISVLSVGFSRGAEQAAGFTRMVDERGIQNPEARNVERSALNLGLGLVDDKVTYTAPPLQEPGKIAQALAMYDPVATGAPESKDRRPATSVVSGLQIKAGDEHRTLFPADNIIAQGTSADGRFLGVTTTGCHSDIGGGYELNGLSTRNFNLMSGYLNATLGSAMIMKREVPVEPEKSVIHDSTQHKFFYRRVEERGITPKQDPDGKPVDPVDKKLAEQFSGSIKPIAATRPGADLNVLSADDSPSNRLLSRTSEQVKQVQLKL</sequence>
<reference evidence="3 4" key="1">
    <citation type="submission" date="2020-08" db="EMBL/GenBank/DDBJ databases">
        <title>Novel species isolated from subtropical streams in China.</title>
        <authorList>
            <person name="Lu H."/>
        </authorList>
    </citation>
    <scope>NUCLEOTIDE SEQUENCE [LARGE SCALE GENOMIC DNA]</scope>
    <source>
        <strain evidence="3 4">NL8W</strain>
    </source>
</reference>
<organism evidence="3 4">
    <name type="scientific">Undibacterium umbellatum</name>
    <dbReference type="NCBI Taxonomy" id="2762300"/>
    <lineage>
        <taxon>Bacteria</taxon>
        <taxon>Pseudomonadati</taxon>
        <taxon>Pseudomonadota</taxon>
        <taxon>Betaproteobacteria</taxon>
        <taxon>Burkholderiales</taxon>
        <taxon>Oxalobacteraceae</taxon>
        <taxon>Undibacterium</taxon>
    </lineage>
</organism>
<dbReference type="EMBL" id="JACOFX010000019">
    <property type="protein sequence ID" value="MBC3910798.1"/>
    <property type="molecule type" value="Genomic_DNA"/>
</dbReference>
<evidence type="ECO:0000313" key="4">
    <source>
        <dbReference type="Proteomes" id="UP000646911"/>
    </source>
</evidence>
<dbReference type="InterPro" id="IPR018712">
    <property type="entry name" value="Tle1-like_cat"/>
</dbReference>
<dbReference type="Pfam" id="PF09994">
    <property type="entry name" value="T6SS_Tle1-like_cat"/>
    <property type="match status" value="1"/>
</dbReference>
<name>A0ABR6ZGI4_9BURK</name>
<protein>
    <submittedName>
        <fullName evidence="3">DUF2235 domain-containing protein</fullName>
    </submittedName>
</protein>
<feature type="region of interest" description="Disordered" evidence="1">
    <location>
        <begin position="371"/>
        <end position="390"/>
    </location>
</feature>
<gene>
    <name evidence="3" type="ORF">H8L47_24820</name>
</gene>
<dbReference type="RefSeq" id="WP_186956372.1">
    <property type="nucleotide sequence ID" value="NZ_JACOFX010000019.1"/>
</dbReference>
<accession>A0ABR6ZGI4</accession>